<dbReference type="PANTHER" id="PTHR43646">
    <property type="entry name" value="GLYCOSYLTRANSFERASE"/>
    <property type="match status" value="1"/>
</dbReference>
<gene>
    <name evidence="8" type="ORF">PhaeoP88_03760</name>
</gene>
<keyword evidence="6" id="KW-0812">Transmembrane</keyword>
<dbReference type="EMBL" id="CP010726">
    <property type="protein sequence ID" value="AUR01073.1"/>
    <property type="molecule type" value="Genomic_DNA"/>
</dbReference>
<evidence type="ECO:0000256" key="1">
    <source>
        <dbReference type="ARBA" id="ARBA00004236"/>
    </source>
</evidence>
<reference evidence="8 9" key="1">
    <citation type="journal article" date="2017" name="Front. Microbiol.">
        <title>Phaeobacter piscinae sp. nov., a species of the Roseobacter group and potential aquaculture probiont.</title>
        <authorList>
            <person name="Sonnenschein E.C."/>
            <person name="Phippen C.B.W."/>
            <person name="Nielsen K.F."/>
            <person name="Mateiu R.V."/>
            <person name="Melchiorsen J."/>
            <person name="Gram L."/>
            <person name="Overmann J."/>
            <person name="Freese H.M."/>
        </authorList>
    </citation>
    <scope>NUCLEOTIDE SEQUENCE [LARGE SCALE GENOMIC DNA]</scope>
    <source>
        <strain evidence="8 9">P88</strain>
        <plasmid evidence="9">pp88_a</plasmid>
    </source>
</reference>
<dbReference type="GO" id="GO:0016757">
    <property type="term" value="F:glycosyltransferase activity"/>
    <property type="evidence" value="ECO:0007669"/>
    <property type="project" value="UniProtKB-KW"/>
</dbReference>
<feature type="transmembrane region" description="Helical" evidence="6">
    <location>
        <begin position="272"/>
        <end position="294"/>
    </location>
</feature>
<keyword evidence="5 6" id="KW-0472">Membrane</keyword>
<evidence type="ECO:0000313" key="9">
    <source>
        <dbReference type="Proteomes" id="UP000236447"/>
    </source>
</evidence>
<dbReference type="PANTHER" id="PTHR43646:SF2">
    <property type="entry name" value="GLYCOSYLTRANSFERASE 2-LIKE DOMAIN-CONTAINING PROTEIN"/>
    <property type="match status" value="1"/>
</dbReference>
<evidence type="ECO:0000256" key="4">
    <source>
        <dbReference type="ARBA" id="ARBA00022679"/>
    </source>
</evidence>
<evidence type="ECO:0000256" key="2">
    <source>
        <dbReference type="ARBA" id="ARBA00022475"/>
    </source>
</evidence>
<keyword evidence="4 8" id="KW-0808">Transferase</keyword>
<evidence type="ECO:0000259" key="7">
    <source>
        <dbReference type="Pfam" id="PF00535"/>
    </source>
</evidence>
<name>A0A2I7KEP1_9RHOB</name>
<accession>A0A2I7KEP1</accession>
<dbReference type="Pfam" id="PF00535">
    <property type="entry name" value="Glycos_transf_2"/>
    <property type="match status" value="1"/>
</dbReference>
<feature type="domain" description="Glycosyltransferase 2-like" evidence="7">
    <location>
        <begin position="28"/>
        <end position="195"/>
    </location>
</feature>
<proteinExistence type="predicted"/>
<dbReference type="GO" id="GO:0005886">
    <property type="term" value="C:plasma membrane"/>
    <property type="evidence" value="ECO:0007669"/>
    <property type="project" value="UniProtKB-SubCell"/>
</dbReference>
<dbReference type="AlphaFoldDB" id="A0A2I7KEP1"/>
<evidence type="ECO:0000313" key="8">
    <source>
        <dbReference type="EMBL" id="AUR01073.1"/>
    </source>
</evidence>
<keyword evidence="2" id="KW-1003">Cell membrane</keyword>
<feature type="transmembrane region" description="Helical" evidence="6">
    <location>
        <begin position="300"/>
        <end position="333"/>
    </location>
</feature>
<dbReference type="SUPFAM" id="SSF53448">
    <property type="entry name" value="Nucleotide-diphospho-sugar transferases"/>
    <property type="match status" value="1"/>
</dbReference>
<sequence>MGSSGQNGKEGATSARPVSAPKDLRILVVIPTLNEAKAILPCLESLLRDPLLRDPARSSLVVADGGSTDETVAIVQRFAETAPCPIHVLHNPERLQSAAVNRAVVNHGEGFDLLLRCDAHAIYPADYATALLAAFRLAEDAVSVVVAMDSQGTSSFGRAAAWVVDTPFGSGGAAHRGGRASGYVDHGHHALMDLNWFRKVGGYDAAFSHNEDAELDWRLRAAGGRIWLAGDVRLGYVMRSTPAALWRQYQNYGAGRAATLIKHRMRPRLRQMVPVLNLVLCVIALAIAPVWPVALLWPLVYLAAVLVVTVVACLRLGAIGVWSGVALVVMHMAWAIGLLRRMIGFGLRSASGQTSRTQRDGG</sequence>
<organism evidence="8 9">
    <name type="scientific">Phaeobacter inhibens</name>
    <dbReference type="NCBI Taxonomy" id="221822"/>
    <lineage>
        <taxon>Bacteria</taxon>
        <taxon>Pseudomonadati</taxon>
        <taxon>Pseudomonadota</taxon>
        <taxon>Alphaproteobacteria</taxon>
        <taxon>Rhodobacterales</taxon>
        <taxon>Roseobacteraceae</taxon>
        <taxon>Phaeobacter</taxon>
    </lineage>
</organism>
<keyword evidence="3" id="KW-0328">Glycosyltransferase</keyword>
<dbReference type="Gene3D" id="3.90.550.10">
    <property type="entry name" value="Spore Coat Polysaccharide Biosynthesis Protein SpsA, Chain A"/>
    <property type="match status" value="1"/>
</dbReference>
<dbReference type="InterPro" id="IPR001173">
    <property type="entry name" value="Glyco_trans_2-like"/>
</dbReference>
<comment type="subcellular location">
    <subcellularLocation>
        <location evidence="1">Cell membrane</location>
    </subcellularLocation>
</comment>
<dbReference type="RefSeq" id="WP_102884391.1">
    <property type="nucleotide sequence ID" value="NZ_CP010726.1"/>
</dbReference>
<evidence type="ECO:0000256" key="3">
    <source>
        <dbReference type="ARBA" id="ARBA00022676"/>
    </source>
</evidence>
<evidence type="ECO:0000256" key="5">
    <source>
        <dbReference type="ARBA" id="ARBA00023136"/>
    </source>
</evidence>
<reference evidence="8 9" key="2">
    <citation type="journal article" date="2017" name="Genome Biol. Evol.">
        <title>Trajectories and Drivers of Genome Evolution in Surface-Associated Marine Phaeobacter.</title>
        <authorList>
            <person name="Freese H.M."/>
            <person name="Sikorski J."/>
            <person name="Bunk B."/>
            <person name="Scheuner C."/>
            <person name="Meier-Kolthoff J.P."/>
            <person name="Sproer C."/>
            <person name="Gram L."/>
            <person name="Overmann J."/>
        </authorList>
    </citation>
    <scope>NUCLEOTIDE SEQUENCE [LARGE SCALE GENOMIC DNA]</scope>
    <source>
        <strain evidence="8 9">P88</strain>
        <plasmid evidence="9">pp88_a</plasmid>
    </source>
</reference>
<dbReference type="Proteomes" id="UP000236447">
    <property type="component" value="Plasmid pP88_a"/>
</dbReference>
<keyword evidence="6" id="KW-1133">Transmembrane helix</keyword>
<dbReference type="InterPro" id="IPR029044">
    <property type="entry name" value="Nucleotide-diphossugar_trans"/>
</dbReference>
<protein>
    <submittedName>
        <fullName evidence="8">Putative glycosyl transferase</fullName>
    </submittedName>
</protein>
<dbReference type="CDD" id="cd02525">
    <property type="entry name" value="Succinoglycan_BP_ExoA"/>
    <property type="match status" value="1"/>
</dbReference>
<evidence type="ECO:0000256" key="6">
    <source>
        <dbReference type="SAM" id="Phobius"/>
    </source>
</evidence>
<keyword evidence="8" id="KW-0614">Plasmid</keyword>
<geneLocation type="plasmid" evidence="9">
    <name>pp88_a</name>
</geneLocation>